<protein>
    <recommendedName>
        <fullName evidence="3">Lipoprotein</fullName>
    </recommendedName>
</protein>
<evidence type="ECO:0000313" key="2">
    <source>
        <dbReference type="Proteomes" id="UP001497527"/>
    </source>
</evidence>
<evidence type="ECO:0000313" key="1">
    <source>
        <dbReference type="EMBL" id="CAL2101685.1"/>
    </source>
</evidence>
<comment type="caution">
    <text evidence="1">The sequence shown here is derived from an EMBL/GenBank/DDBJ whole genome shotgun (WGS) entry which is preliminary data.</text>
</comment>
<keyword evidence="2" id="KW-1185">Reference proteome</keyword>
<dbReference type="RefSeq" id="WP_348715158.1">
    <property type="nucleotide sequence ID" value="NZ_CAXJIO010000010.1"/>
</dbReference>
<accession>A0ABP1EZN4</accession>
<dbReference type="EMBL" id="CAXJIO010000010">
    <property type="protein sequence ID" value="CAL2101685.1"/>
    <property type="molecule type" value="Genomic_DNA"/>
</dbReference>
<organism evidence="1 2">
    <name type="scientific">Tenacibaculum polynesiense</name>
    <dbReference type="NCBI Taxonomy" id="3137857"/>
    <lineage>
        <taxon>Bacteria</taxon>
        <taxon>Pseudomonadati</taxon>
        <taxon>Bacteroidota</taxon>
        <taxon>Flavobacteriia</taxon>
        <taxon>Flavobacteriales</taxon>
        <taxon>Flavobacteriaceae</taxon>
        <taxon>Tenacibaculum</taxon>
    </lineage>
</organism>
<reference evidence="1 2" key="1">
    <citation type="submission" date="2024-05" db="EMBL/GenBank/DDBJ databases">
        <authorList>
            <person name="Duchaud E."/>
        </authorList>
    </citation>
    <scope>NUCLEOTIDE SEQUENCE [LARGE SCALE GENOMIC DNA]</scope>
    <source>
        <strain evidence="1">Ena-SAMPLE-TAB-13-05-2024-13:56:06:370-140308</strain>
    </source>
</reference>
<gene>
    <name evidence="1" type="ORF">T190423A01A_10248</name>
</gene>
<sequence length="170" mass="20109">MKLKVLFYILILVCFTNCNLSSPVGFWKKFEYQNRVEFINQNGWFGGIHVLHWVGINGKYNKNEIIKLAKDNGWILKKEQTFSSEQTHKWLYNDKAIFPISWGKFNPEIETPFSGFENFPRWIEGKITVLSFETDLISIDPSTQKNHLINGFILLSEERNEMTLYYEWGE</sequence>
<dbReference type="Proteomes" id="UP001497527">
    <property type="component" value="Unassembled WGS sequence"/>
</dbReference>
<evidence type="ECO:0008006" key="3">
    <source>
        <dbReference type="Google" id="ProtNLM"/>
    </source>
</evidence>
<proteinExistence type="predicted"/>
<name>A0ABP1EZN4_9FLAO</name>